<keyword evidence="5" id="KW-1185">Reference proteome</keyword>
<gene>
    <name evidence="4" type="ORF">EMQ25_14025</name>
</gene>
<evidence type="ECO:0000313" key="4">
    <source>
        <dbReference type="EMBL" id="RUT29242.1"/>
    </source>
</evidence>
<keyword evidence="2" id="KW-1133">Transmembrane helix</keyword>
<feature type="transmembrane region" description="Helical" evidence="2">
    <location>
        <begin position="126"/>
        <end position="146"/>
    </location>
</feature>
<dbReference type="AlphaFoldDB" id="A0A433X5A4"/>
<dbReference type="EMBL" id="RZNJ01000005">
    <property type="protein sequence ID" value="RUT29242.1"/>
    <property type="molecule type" value="Genomic_DNA"/>
</dbReference>
<evidence type="ECO:0000313" key="5">
    <source>
        <dbReference type="Proteomes" id="UP000281547"/>
    </source>
</evidence>
<protein>
    <recommendedName>
        <fullName evidence="3">HPP transmembrane region domain-containing protein</fullName>
    </recommendedName>
</protein>
<keyword evidence="2" id="KW-0472">Membrane</keyword>
<dbReference type="InterPro" id="IPR007065">
    <property type="entry name" value="HPP"/>
</dbReference>
<dbReference type="PANTHER" id="PTHR33741">
    <property type="entry name" value="TRANSMEMBRANE PROTEIN DDB_G0269096-RELATED"/>
    <property type="match status" value="1"/>
</dbReference>
<dbReference type="InterPro" id="IPR058581">
    <property type="entry name" value="TM_HPP"/>
</dbReference>
<accession>A0A433X5A4</accession>
<feature type="transmembrane region" description="Helical" evidence="2">
    <location>
        <begin position="75"/>
        <end position="93"/>
    </location>
</feature>
<dbReference type="Proteomes" id="UP000281547">
    <property type="component" value="Unassembled WGS sequence"/>
</dbReference>
<evidence type="ECO:0000256" key="2">
    <source>
        <dbReference type="SAM" id="Phobius"/>
    </source>
</evidence>
<name>A0A433X5A4_9HYPH</name>
<feature type="region of interest" description="Disordered" evidence="1">
    <location>
        <begin position="149"/>
        <end position="172"/>
    </location>
</feature>
<feature type="domain" description="HPP transmembrane region" evidence="3">
    <location>
        <begin position="75"/>
        <end position="154"/>
    </location>
</feature>
<organism evidence="4 5">
    <name type="scientific">Arsenicitalea aurantiaca</name>
    <dbReference type="NCBI Taxonomy" id="1783274"/>
    <lineage>
        <taxon>Bacteria</taxon>
        <taxon>Pseudomonadati</taxon>
        <taxon>Pseudomonadota</taxon>
        <taxon>Alphaproteobacteria</taxon>
        <taxon>Hyphomicrobiales</taxon>
        <taxon>Devosiaceae</taxon>
        <taxon>Arsenicitalea</taxon>
    </lineage>
</organism>
<feature type="transmembrane region" description="Helical" evidence="2">
    <location>
        <begin position="99"/>
        <end position="119"/>
    </location>
</feature>
<dbReference type="OrthoDB" id="9811720at2"/>
<comment type="caution">
    <text evidence="4">The sequence shown here is derived from an EMBL/GenBank/DDBJ whole genome shotgun (WGS) entry which is preliminary data.</text>
</comment>
<dbReference type="PANTHER" id="PTHR33741:SF5">
    <property type="entry name" value="TRANSMEMBRANE PROTEIN DDB_G0269096-RELATED"/>
    <property type="match status" value="1"/>
</dbReference>
<sequence>MAHLRVERTLERASRSKKRRGRGAIFQFPEGVWVSLRCGGWRWRLGPPPIRQDPLQCHFPLLNPFARADGRRESLAPMLIAPMGASVVLLFAAPSSPLAQLLSILAGNCIAAAIGVTIAGLVGDPILAAALALSLAIGAMLATQSLHPPSGAVAESPKQPQSIGDASLCPGL</sequence>
<evidence type="ECO:0000256" key="1">
    <source>
        <dbReference type="SAM" id="MobiDB-lite"/>
    </source>
</evidence>
<reference evidence="4 5" key="1">
    <citation type="journal article" date="2016" name="Int. J. Syst. Evol. Microbiol.">
        <title>Arsenicitalea aurantiaca gen. nov., sp. nov., a new member of the family Hyphomicrobiaceae, isolated from high-arsenic sediment.</title>
        <authorList>
            <person name="Mu Y."/>
            <person name="Zhou L."/>
            <person name="Zeng X.C."/>
            <person name="Liu L."/>
            <person name="Pan Y."/>
            <person name="Chen X."/>
            <person name="Wang J."/>
            <person name="Li S."/>
            <person name="Li W.J."/>
            <person name="Wang Y."/>
        </authorList>
    </citation>
    <scope>NUCLEOTIDE SEQUENCE [LARGE SCALE GENOMIC DNA]</scope>
    <source>
        <strain evidence="4 5">42-50</strain>
    </source>
</reference>
<proteinExistence type="predicted"/>
<dbReference type="Pfam" id="PF04982">
    <property type="entry name" value="TM_HPP"/>
    <property type="match status" value="1"/>
</dbReference>
<evidence type="ECO:0000259" key="3">
    <source>
        <dbReference type="Pfam" id="PF04982"/>
    </source>
</evidence>
<keyword evidence="2" id="KW-0812">Transmembrane</keyword>